<dbReference type="PANTHER" id="PTHR42850">
    <property type="entry name" value="METALLOPHOSPHOESTERASE"/>
    <property type="match status" value="1"/>
</dbReference>
<dbReference type="CDD" id="cd00144">
    <property type="entry name" value="MPP_PPP_family"/>
    <property type="match status" value="1"/>
</dbReference>
<name>A0ABS3NZ48_9BACI</name>
<dbReference type="Proteomes" id="UP000677611">
    <property type="component" value="Unassembled WGS sequence"/>
</dbReference>
<dbReference type="RefSeq" id="WP_208017729.1">
    <property type="nucleotide sequence ID" value="NZ_JAGDQJ010000013.1"/>
</dbReference>
<feature type="domain" description="Serine/threonine specific protein phosphatases" evidence="1">
    <location>
        <begin position="65"/>
        <end position="70"/>
    </location>
</feature>
<dbReference type="Pfam" id="PF00149">
    <property type="entry name" value="Metallophos"/>
    <property type="match status" value="1"/>
</dbReference>
<comment type="caution">
    <text evidence="2">The sequence shown here is derived from an EMBL/GenBank/DDBJ whole genome shotgun (WGS) entry which is preliminary data.</text>
</comment>
<dbReference type="EMBL" id="JAGDQJ010000013">
    <property type="protein sequence ID" value="MBO1625845.1"/>
    <property type="molecule type" value="Genomic_DNA"/>
</dbReference>
<dbReference type="PANTHER" id="PTHR42850:SF4">
    <property type="entry name" value="ZINC-DEPENDENT ENDOPOLYPHOSPHATASE"/>
    <property type="match status" value="1"/>
</dbReference>
<dbReference type="InterPro" id="IPR004843">
    <property type="entry name" value="Calcineurin-like_PHP"/>
</dbReference>
<sequence>MNYFIIGDVHGCYYTFKNLLNKYWDKENEMVFQLGDLIDRGKNSPQMAQFAIQLSADFPDQVKFLKGNHEFEIISHFDNPPNNNWLRQCGEETLDQYRKMNRDYMNDVRWFRNLPLYWENEHLFLSHAGISEQSANPFIEEDEYGVLWNRSPLKNINKLQIIGHTPCENPHYDVESNTWNIDTGAAYLGYLTGVKIKPNGEILEFIREDTDVRDK</sequence>
<proteinExistence type="predicted"/>
<dbReference type="InterPro" id="IPR006186">
    <property type="entry name" value="Ser/Thr-sp_prot-phosphatase"/>
</dbReference>
<dbReference type="SUPFAM" id="SSF56300">
    <property type="entry name" value="Metallo-dependent phosphatases"/>
    <property type="match status" value="1"/>
</dbReference>
<evidence type="ECO:0000313" key="2">
    <source>
        <dbReference type="EMBL" id="MBO1625845.1"/>
    </source>
</evidence>
<evidence type="ECO:0000259" key="1">
    <source>
        <dbReference type="PROSITE" id="PS00125"/>
    </source>
</evidence>
<dbReference type="PROSITE" id="PS00125">
    <property type="entry name" value="SER_THR_PHOSPHATASE"/>
    <property type="match status" value="1"/>
</dbReference>
<dbReference type="InterPro" id="IPR029052">
    <property type="entry name" value="Metallo-depent_PP-like"/>
</dbReference>
<dbReference type="InterPro" id="IPR050126">
    <property type="entry name" value="Ap4A_hydrolase"/>
</dbReference>
<organism evidence="2 3">
    <name type="scientific">Bacillus arachidis</name>
    <dbReference type="NCBI Taxonomy" id="2819290"/>
    <lineage>
        <taxon>Bacteria</taxon>
        <taxon>Bacillati</taxon>
        <taxon>Bacillota</taxon>
        <taxon>Bacilli</taxon>
        <taxon>Bacillales</taxon>
        <taxon>Bacillaceae</taxon>
        <taxon>Bacillus</taxon>
    </lineage>
</organism>
<keyword evidence="3" id="KW-1185">Reference proteome</keyword>
<protein>
    <submittedName>
        <fullName evidence="2">Serine/threonine protein phosphatase</fullName>
    </submittedName>
</protein>
<evidence type="ECO:0000313" key="3">
    <source>
        <dbReference type="Proteomes" id="UP000677611"/>
    </source>
</evidence>
<reference evidence="2 3" key="1">
    <citation type="submission" date="2021-03" db="EMBL/GenBank/DDBJ databases">
        <title>Identification of novel Bacillus strains.</title>
        <authorList>
            <person name="Xiao Z."/>
            <person name="Li Y."/>
            <person name="Shen J."/>
        </authorList>
    </citation>
    <scope>NUCLEOTIDE SEQUENCE [LARGE SCALE GENOMIC DNA]</scope>
    <source>
        <strain evidence="2 3">SY8</strain>
    </source>
</reference>
<gene>
    <name evidence="2" type="ORF">J4P90_11445</name>
</gene>
<dbReference type="Gene3D" id="3.60.21.10">
    <property type="match status" value="1"/>
</dbReference>
<accession>A0ABS3NZ48</accession>